<dbReference type="AlphaFoldDB" id="A0A7S2TY92"/>
<organism evidence="2">
    <name type="scientific">Lotharella oceanica</name>
    <dbReference type="NCBI Taxonomy" id="641309"/>
    <lineage>
        <taxon>Eukaryota</taxon>
        <taxon>Sar</taxon>
        <taxon>Rhizaria</taxon>
        <taxon>Cercozoa</taxon>
        <taxon>Chlorarachniophyceae</taxon>
        <taxon>Lotharella</taxon>
    </lineage>
</organism>
<gene>
    <name evidence="2" type="ORF">LSP00402_LOCUS17296</name>
</gene>
<dbReference type="EMBL" id="HBHP01027942">
    <property type="protein sequence ID" value="CAD9773305.1"/>
    <property type="molecule type" value="Transcribed_RNA"/>
</dbReference>
<feature type="compositionally biased region" description="Acidic residues" evidence="1">
    <location>
        <begin position="154"/>
        <end position="165"/>
    </location>
</feature>
<accession>A0A7S2TY92</accession>
<evidence type="ECO:0000256" key="1">
    <source>
        <dbReference type="SAM" id="MobiDB-lite"/>
    </source>
</evidence>
<protein>
    <submittedName>
        <fullName evidence="2">Uncharacterized protein</fullName>
    </submittedName>
</protein>
<name>A0A7S2TY92_9EUKA</name>
<feature type="region of interest" description="Disordered" evidence="1">
    <location>
        <begin position="135"/>
        <end position="171"/>
    </location>
</feature>
<reference evidence="2" key="1">
    <citation type="submission" date="2021-01" db="EMBL/GenBank/DDBJ databases">
        <authorList>
            <person name="Corre E."/>
            <person name="Pelletier E."/>
            <person name="Niang G."/>
            <person name="Scheremetjew M."/>
            <person name="Finn R."/>
            <person name="Kale V."/>
            <person name="Holt S."/>
            <person name="Cochrane G."/>
            <person name="Meng A."/>
            <person name="Brown T."/>
            <person name="Cohen L."/>
        </authorList>
    </citation>
    <scope>NUCLEOTIDE SEQUENCE</scope>
    <source>
        <strain evidence="2">CCMP622</strain>
    </source>
</reference>
<evidence type="ECO:0000313" key="2">
    <source>
        <dbReference type="EMBL" id="CAD9773305.1"/>
    </source>
</evidence>
<proteinExistence type="predicted"/>
<feature type="compositionally biased region" description="Basic and acidic residues" evidence="1">
    <location>
        <begin position="135"/>
        <end position="153"/>
    </location>
</feature>
<sequence length="268" mass="31186">MNYSLIHRFKSICHYKNHGHFNANQRQWALMSLFLPYIPASLDNEEDYRPKTSPEHTIGKWNFGTNENGKKVYYEEEGGQPLEPFEGTLLSLRLQEIKDSGFNVTEARQKELKRWEELERRDNASTLEFWKMRQQMDEEQQQRSPDKDQHSPDKDDDDDDDADADLVDKGAYSDSEEYRQAKFRTHVWTQELMRNNFSLLYPSREKARLSKIELDIHKKVYDLSPAKRGFSFGQASPAASATTAAVEMTSPSVTSSMPEKIVAPWHKT</sequence>